<dbReference type="RefSeq" id="WP_015002849.1">
    <property type="nucleotide sequence ID" value="NZ_CADILN010000002.1"/>
</dbReference>
<dbReference type="Proteomes" id="UP000494102">
    <property type="component" value="Unassembled WGS sequence"/>
</dbReference>
<reference evidence="7 8" key="1">
    <citation type="submission" date="2020-04" db="EMBL/GenBank/DDBJ databases">
        <authorList>
            <person name="De Canck E."/>
        </authorList>
    </citation>
    <scope>NUCLEOTIDE SEQUENCE [LARGE SCALE GENOMIC DNA]</scope>
    <source>
        <strain evidence="7 8">LMG 9964</strain>
    </source>
</reference>
<dbReference type="GeneID" id="27797233"/>
<dbReference type="InterPro" id="IPR044043">
    <property type="entry name" value="VanA_C_cat"/>
</dbReference>
<feature type="domain" description="Rieske" evidence="6">
    <location>
        <begin position="8"/>
        <end position="111"/>
    </location>
</feature>
<evidence type="ECO:0000259" key="6">
    <source>
        <dbReference type="PROSITE" id="PS51296"/>
    </source>
</evidence>
<proteinExistence type="predicted"/>
<dbReference type="EC" id="1.14.15.-" evidence="7"/>
<name>A0A6J5K5Q6_9BURK</name>
<dbReference type="Pfam" id="PF19112">
    <property type="entry name" value="VanA_C"/>
    <property type="match status" value="1"/>
</dbReference>
<dbReference type="InterPro" id="IPR050584">
    <property type="entry name" value="Cholesterol_7-desaturase"/>
</dbReference>
<keyword evidence="4" id="KW-0408">Iron</keyword>
<dbReference type="GO" id="GO:0046872">
    <property type="term" value="F:metal ion binding"/>
    <property type="evidence" value="ECO:0007669"/>
    <property type="project" value="UniProtKB-KW"/>
</dbReference>
<evidence type="ECO:0000256" key="1">
    <source>
        <dbReference type="ARBA" id="ARBA00022714"/>
    </source>
</evidence>
<keyword evidence="5" id="KW-0411">Iron-sulfur</keyword>
<evidence type="ECO:0000256" key="2">
    <source>
        <dbReference type="ARBA" id="ARBA00022723"/>
    </source>
</evidence>
<evidence type="ECO:0000256" key="3">
    <source>
        <dbReference type="ARBA" id="ARBA00023002"/>
    </source>
</evidence>
<keyword evidence="3 7" id="KW-0560">Oxidoreductase</keyword>
<evidence type="ECO:0000313" key="8">
    <source>
        <dbReference type="Proteomes" id="UP000494102"/>
    </source>
</evidence>
<evidence type="ECO:0000256" key="4">
    <source>
        <dbReference type="ARBA" id="ARBA00023004"/>
    </source>
</evidence>
<dbReference type="PROSITE" id="PS51296">
    <property type="entry name" value="RIESKE"/>
    <property type="match status" value="1"/>
</dbReference>
<dbReference type="SUPFAM" id="SSF50022">
    <property type="entry name" value="ISP domain"/>
    <property type="match status" value="1"/>
</dbReference>
<keyword evidence="2" id="KW-0479">Metal-binding</keyword>
<gene>
    <name evidence="7" type="primary">ddmC_2</name>
    <name evidence="7" type="ORF">LMG9964_02233</name>
</gene>
<keyword evidence="7" id="KW-0489">Methyltransferase</keyword>
<dbReference type="InterPro" id="IPR017941">
    <property type="entry name" value="Rieske_2Fe-2S"/>
</dbReference>
<keyword evidence="7" id="KW-0808">Transferase</keyword>
<dbReference type="Pfam" id="PF00355">
    <property type="entry name" value="Rieske"/>
    <property type="match status" value="1"/>
</dbReference>
<dbReference type="SUPFAM" id="SSF55961">
    <property type="entry name" value="Bet v1-like"/>
    <property type="match status" value="1"/>
</dbReference>
<dbReference type="Gene3D" id="3.90.380.10">
    <property type="entry name" value="Naphthalene 1,2-dioxygenase Alpha Subunit, Chain A, domain 1"/>
    <property type="match status" value="1"/>
</dbReference>
<keyword evidence="1" id="KW-0001">2Fe-2S</keyword>
<protein>
    <submittedName>
        <fullName evidence="7">Dicamba O-demethylase, oxygenase component</fullName>
        <ecNumber evidence="7">1.14.15.-</ecNumber>
    </submittedName>
</protein>
<dbReference type="Gene3D" id="2.102.10.10">
    <property type="entry name" value="Rieske [2Fe-2S] iron-sulphur domain"/>
    <property type="match status" value="1"/>
</dbReference>
<evidence type="ECO:0000313" key="7">
    <source>
        <dbReference type="EMBL" id="CAB4048592.1"/>
    </source>
</evidence>
<evidence type="ECO:0000256" key="5">
    <source>
        <dbReference type="ARBA" id="ARBA00023014"/>
    </source>
</evidence>
<dbReference type="GO" id="GO:0051537">
    <property type="term" value="F:2 iron, 2 sulfur cluster binding"/>
    <property type="evidence" value="ECO:0007669"/>
    <property type="project" value="UniProtKB-KW"/>
</dbReference>
<dbReference type="GO" id="GO:0008168">
    <property type="term" value="F:methyltransferase activity"/>
    <property type="evidence" value="ECO:0007669"/>
    <property type="project" value="UniProtKB-KW"/>
</dbReference>
<dbReference type="PANTHER" id="PTHR21266">
    <property type="entry name" value="IRON-SULFUR DOMAIN CONTAINING PROTEIN"/>
    <property type="match status" value="1"/>
</dbReference>
<dbReference type="GO" id="GO:0032259">
    <property type="term" value="P:methylation"/>
    <property type="evidence" value="ECO:0007669"/>
    <property type="project" value="UniProtKB-KW"/>
</dbReference>
<dbReference type="GO" id="GO:0016491">
    <property type="term" value="F:oxidoreductase activity"/>
    <property type="evidence" value="ECO:0007669"/>
    <property type="project" value="UniProtKB-KW"/>
</dbReference>
<dbReference type="PANTHER" id="PTHR21266:SF60">
    <property type="entry name" value="3-KETOSTEROID-9-ALPHA-MONOOXYGENASE, OXYGENASE COMPONENT"/>
    <property type="match status" value="1"/>
</dbReference>
<accession>A0A6J5K5Q6</accession>
<dbReference type="CDD" id="cd08878">
    <property type="entry name" value="RHO_alpha_C_DMO-like"/>
    <property type="match status" value="1"/>
</dbReference>
<organism evidence="7 8">
    <name type="scientific">Paraburkholderia phenoliruptrix</name>
    <dbReference type="NCBI Taxonomy" id="252970"/>
    <lineage>
        <taxon>Bacteria</taxon>
        <taxon>Pseudomonadati</taxon>
        <taxon>Pseudomonadota</taxon>
        <taxon>Betaproteobacteria</taxon>
        <taxon>Burkholderiales</taxon>
        <taxon>Burkholderiaceae</taxon>
        <taxon>Paraburkholderia</taxon>
    </lineage>
</organism>
<dbReference type="InterPro" id="IPR036922">
    <property type="entry name" value="Rieske_2Fe-2S_sf"/>
</dbReference>
<sequence length="357" mass="40037">MTYLRNCWYVAAWDSEVLSDKPLARTLLDEKIVLFRDANNTAVALADRCPHRFAPLSMGELCQGNVRCSYHGLQFGSDGKCVHNPHGNGIIPATAVVRAYPVVERYSVIWIWMGDKSKADDALIPEYRGLDPETAYVAKDYLYAKANYVLETDNIMDLSHIEFLHPETLGSDAVRSADSSVEQIGNTVWSRRLTHNESLPAFVQQAFHLGPDDRVDRWMDVRWDPPANMLLLGGVTPTGTPARETPSVNNVHFFTPETASTTHYWFAFGFPKSMGEGAREEAQRATAGVRIPFETEDLPMIEAQQKNLKEVNFWDEKPVLLAGDAAAVRARRVLDGLLAKEAEERAERRDVCNVEGR</sequence>
<dbReference type="EMBL" id="CADILN010000002">
    <property type="protein sequence ID" value="CAB4048592.1"/>
    <property type="molecule type" value="Genomic_DNA"/>
</dbReference>
<dbReference type="AlphaFoldDB" id="A0A6J5K5Q6"/>